<dbReference type="Gene3D" id="1.20.120.530">
    <property type="entry name" value="GntR ligand-binding domain-like"/>
    <property type="match status" value="1"/>
</dbReference>
<dbReference type="InterPro" id="IPR011711">
    <property type="entry name" value="GntR_C"/>
</dbReference>
<evidence type="ECO:0000256" key="2">
    <source>
        <dbReference type="ARBA" id="ARBA00023125"/>
    </source>
</evidence>
<dbReference type="InterPro" id="IPR008920">
    <property type="entry name" value="TF_FadR/GntR_C"/>
</dbReference>
<reference evidence="5 6" key="1">
    <citation type="submission" date="2020-09" db="EMBL/GenBank/DDBJ databases">
        <title>The genome sequence of type strain Labrenzia polysiphoniae KACC 19711.</title>
        <authorList>
            <person name="Liu Y."/>
        </authorList>
    </citation>
    <scope>NUCLEOTIDE SEQUENCE [LARGE SCALE GENOMIC DNA]</scope>
    <source>
        <strain evidence="5 6">KACC 19711</strain>
    </source>
</reference>
<dbReference type="PANTHER" id="PTHR43537">
    <property type="entry name" value="TRANSCRIPTIONAL REGULATOR, GNTR FAMILY"/>
    <property type="match status" value="1"/>
</dbReference>
<dbReference type="Gene3D" id="1.10.10.10">
    <property type="entry name" value="Winged helix-like DNA-binding domain superfamily/Winged helix DNA-binding domain"/>
    <property type="match status" value="1"/>
</dbReference>
<dbReference type="EMBL" id="JACYXJ010000001">
    <property type="protein sequence ID" value="MBD8874710.1"/>
    <property type="molecule type" value="Genomic_DNA"/>
</dbReference>
<evidence type="ECO:0000313" key="5">
    <source>
        <dbReference type="EMBL" id="MBD8874710.1"/>
    </source>
</evidence>
<dbReference type="PROSITE" id="PS50949">
    <property type="entry name" value="HTH_GNTR"/>
    <property type="match status" value="1"/>
</dbReference>
<dbReference type="SMART" id="SM00345">
    <property type="entry name" value="HTH_GNTR"/>
    <property type="match status" value="1"/>
</dbReference>
<dbReference type="PANTHER" id="PTHR43537:SF5">
    <property type="entry name" value="UXU OPERON TRANSCRIPTIONAL REGULATOR"/>
    <property type="match status" value="1"/>
</dbReference>
<proteinExistence type="predicted"/>
<evidence type="ECO:0000256" key="3">
    <source>
        <dbReference type="ARBA" id="ARBA00023163"/>
    </source>
</evidence>
<dbReference type="CDD" id="cd07377">
    <property type="entry name" value="WHTH_GntR"/>
    <property type="match status" value="1"/>
</dbReference>
<dbReference type="Proteomes" id="UP000615687">
    <property type="component" value="Unassembled WGS sequence"/>
</dbReference>
<keyword evidence="3" id="KW-0804">Transcription</keyword>
<dbReference type="SUPFAM" id="SSF46785">
    <property type="entry name" value="Winged helix' DNA-binding domain"/>
    <property type="match status" value="1"/>
</dbReference>
<comment type="caution">
    <text evidence="5">The sequence shown here is derived from an EMBL/GenBank/DDBJ whole genome shotgun (WGS) entry which is preliminary data.</text>
</comment>
<dbReference type="InterPro" id="IPR036388">
    <property type="entry name" value="WH-like_DNA-bd_sf"/>
</dbReference>
<dbReference type="Pfam" id="PF00392">
    <property type="entry name" value="GntR"/>
    <property type="match status" value="1"/>
</dbReference>
<keyword evidence="2" id="KW-0238">DNA-binding</keyword>
<evidence type="ECO:0000259" key="4">
    <source>
        <dbReference type="PROSITE" id="PS50949"/>
    </source>
</evidence>
<dbReference type="Pfam" id="PF07729">
    <property type="entry name" value="FCD"/>
    <property type="match status" value="1"/>
</dbReference>
<dbReference type="SMART" id="SM00895">
    <property type="entry name" value="FCD"/>
    <property type="match status" value="1"/>
</dbReference>
<accession>A0ABR9C4E6</accession>
<organism evidence="5 6">
    <name type="scientific">Roseibium polysiphoniae</name>
    <dbReference type="NCBI Taxonomy" id="2571221"/>
    <lineage>
        <taxon>Bacteria</taxon>
        <taxon>Pseudomonadati</taxon>
        <taxon>Pseudomonadota</taxon>
        <taxon>Alphaproteobacteria</taxon>
        <taxon>Hyphomicrobiales</taxon>
        <taxon>Stappiaceae</taxon>
        <taxon>Roseibium</taxon>
    </lineage>
</organism>
<evidence type="ECO:0000256" key="1">
    <source>
        <dbReference type="ARBA" id="ARBA00023015"/>
    </source>
</evidence>
<dbReference type="InterPro" id="IPR036390">
    <property type="entry name" value="WH_DNA-bd_sf"/>
</dbReference>
<evidence type="ECO:0000313" key="6">
    <source>
        <dbReference type="Proteomes" id="UP000615687"/>
    </source>
</evidence>
<dbReference type="SUPFAM" id="SSF48008">
    <property type="entry name" value="GntR ligand-binding domain-like"/>
    <property type="match status" value="1"/>
</dbReference>
<gene>
    <name evidence="5" type="ORF">IG617_00295</name>
</gene>
<dbReference type="PRINTS" id="PR00035">
    <property type="entry name" value="HTHGNTR"/>
</dbReference>
<feature type="domain" description="HTH gntR-type" evidence="4">
    <location>
        <begin position="1"/>
        <end position="56"/>
    </location>
</feature>
<keyword evidence="1" id="KW-0805">Transcription regulation</keyword>
<name>A0ABR9C4E6_9HYPH</name>
<dbReference type="InterPro" id="IPR000524">
    <property type="entry name" value="Tscrpt_reg_HTH_GntR"/>
</dbReference>
<keyword evidence="6" id="KW-1185">Reference proteome</keyword>
<sequence>MICDQGLKPGDALPSQRELVTLLQASRPSVREGVSMLEMLGIIRVEGRRGLFVANGDGQRPIDFWPFHKGYDLREVYQFRIGFEPDALALAFSRLTSDALQRLRHHAEALMIAARQGNAVVAAEQDTAFHDVIFEYCGNRIFLDIRSHLSKAMKDSQWVPMVIIERVGDTAREHLAIVDALEAGNCADACAALRDHIHAAALRCDLHLT</sequence>
<protein>
    <submittedName>
        <fullName evidence="5">FadR family transcriptional regulator</fullName>
    </submittedName>
</protein>